<evidence type="ECO:0000256" key="1">
    <source>
        <dbReference type="SAM" id="MobiDB-lite"/>
    </source>
</evidence>
<accession>A0A6L2NLW2</accession>
<feature type="compositionally biased region" description="Acidic residues" evidence="1">
    <location>
        <begin position="344"/>
        <end position="354"/>
    </location>
</feature>
<evidence type="ECO:0000313" key="2">
    <source>
        <dbReference type="EMBL" id="GEU86379.1"/>
    </source>
</evidence>
<feature type="compositionally biased region" description="Basic and acidic residues" evidence="1">
    <location>
        <begin position="615"/>
        <end position="624"/>
    </location>
</feature>
<feature type="compositionally biased region" description="Acidic residues" evidence="1">
    <location>
        <begin position="262"/>
        <end position="320"/>
    </location>
</feature>
<dbReference type="EMBL" id="BKCJ010009311">
    <property type="protein sequence ID" value="GEU86379.1"/>
    <property type="molecule type" value="Genomic_DNA"/>
</dbReference>
<dbReference type="AlphaFoldDB" id="A0A6L2NLW2"/>
<sequence>MHTAMVPEQVKTMKIQAGIQVSRPRDLRRQLQLWKHFGRLHLIVFVIVRNIVKSHLSDDECLSCSNALAHHCLEYKTMDTTIDQQVAIDEALVPHAKRLRIGRSNFRLLPDIKSKESTLQLVYDVMRLSLFFKAFMGLYHKRNVDFAYLMWEDFVYQVEHKDTKRSNEMYYPWFTKVIIHHFMSKDPSIPRRNKVNWHYVRDDHMFFTIKMVSRHQNTQQFGALLPIKLTNEDIRNSNAYKEYYAVTTGATPPKPKARKDGDGDDDDNGDDGEEGDDDGDDEDDDGKEDNDDDDEDEGDYREDDEEDKCGDDEKASDEEEFLHAEEEPRDEESFDPIPKTPKDTDDEGNGEEDLGLNVGREEGHDEEEDEDELFRDVNINQERGIQTTQEVKDLHVTLTPVNPDGQQQSSSVSSQFVTSMLNPTLDVGMESIFETTSQMDVQTPTSVAPLPMSVPTITPSTIATVTIIQHAPTLPTIALSTLLQDLPNFSLLFRLREEAQKENDEFLKTIDENMQKIIKEQVKEQVKTSYVVAADLSEMELKKIIIEKMEGNKSIHRSNKQRNLYKALVEAYESDKIILDTYGDTVMLKRRRNDDADKDEEPSTGPDWGSKRHKEGKEPDESATPKEPMQTTIEMEEPAHPEFETGADDQPIVESSQHPEWFSEQQKPPTLDRDWNKTFSATHGSIQPWISELAKQSNSRSSFNELMDTPVDFLNFLINRIKVFTLTPKLLAGPTYKLLKGSCKSLVELEYQLEEVYKATTDQLDWVNPEGKLTNLIVEECFAFNVSLQMFTRSIVIQRRVEDLQLGVESYQKKLNLTKPDTYRSDLKRKEAYISYSNPRGFIYQNKDKKNMLIRIDELHKFSDGTLIDVRTALDDHLKGIQMQYLP</sequence>
<organism evidence="2">
    <name type="scientific">Tanacetum cinerariifolium</name>
    <name type="common">Dalmatian daisy</name>
    <name type="synonym">Chrysanthemum cinerariifolium</name>
    <dbReference type="NCBI Taxonomy" id="118510"/>
    <lineage>
        <taxon>Eukaryota</taxon>
        <taxon>Viridiplantae</taxon>
        <taxon>Streptophyta</taxon>
        <taxon>Embryophyta</taxon>
        <taxon>Tracheophyta</taxon>
        <taxon>Spermatophyta</taxon>
        <taxon>Magnoliopsida</taxon>
        <taxon>eudicotyledons</taxon>
        <taxon>Gunneridae</taxon>
        <taxon>Pentapetalae</taxon>
        <taxon>asterids</taxon>
        <taxon>campanulids</taxon>
        <taxon>Asterales</taxon>
        <taxon>Asteraceae</taxon>
        <taxon>Asteroideae</taxon>
        <taxon>Anthemideae</taxon>
        <taxon>Anthemidinae</taxon>
        <taxon>Tanacetum</taxon>
    </lineage>
</organism>
<reference evidence="2" key="1">
    <citation type="journal article" date="2019" name="Sci. Rep.">
        <title>Draft genome of Tanacetum cinerariifolium, the natural source of mosquito coil.</title>
        <authorList>
            <person name="Yamashiro T."/>
            <person name="Shiraishi A."/>
            <person name="Satake H."/>
            <person name="Nakayama K."/>
        </authorList>
    </citation>
    <scope>NUCLEOTIDE SEQUENCE</scope>
</reference>
<protein>
    <submittedName>
        <fullName evidence="2">Uncharacterized protein</fullName>
    </submittedName>
</protein>
<name>A0A6L2NLW2_TANCI</name>
<feature type="region of interest" description="Disordered" evidence="1">
    <location>
        <begin position="593"/>
        <end position="631"/>
    </location>
</feature>
<comment type="caution">
    <text evidence="2">The sequence shown here is derived from an EMBL/GenBank/DDBJ whole genome shotgun (WGS) entry which is preliminary data.</text>
</comment>
<proteinExistence type="predicted"/>
<feature type="region of interest" description="Disordered" evidence="1">
    <location>
        <begin position="245"/>
        <end position="388"/>
    </location>
</feature>
<gene>
    <name evidence="2" type="ORF">Tci_058357</name>
</gene>
<feature type="compositionally biased region" description="Acidic residues" evidence="1">
    <location>
        <begin position="364"/>
        <end position="373"/>
    </location>
</feature>
<feature type="compositionally biased region" description="Polar residues" evidence="1">
    <location>
        <begin position="378"/>
        <end position="388"/>
    </location>
</feature>